<keyword evidence="12" id="KW-0963">Cytoplasm</keyword>
<dbReference type="EC" id="5.3.1.16" evidence="4 12"/>
<evidence type="ECO:0000256" key="11">
    <source>
        <dbReference type="RuleBase" id="RU003657"/>
    </source>
</evidence>
<dbReference type="PANTHER" id="PTHR43090:SF2">
    <property type="entry name" value="1-(5-PHOSPHORIBOSYL)-5-[(5-PHOSPHORIBOSYLAMINO)METHYLIDENEAMINO] IMIDAZOLE-4-CARBOXAMIDE ISOMERASE"/>
    <property type="match status" value="1"/>
</dbReference>
<dbReference type="CDD" id="cd04723">
    <property type="entry name" value="HisA_HisF"/>
    <property type="match status" value="1"/>
</dbReference>
<dbReference type="GO" id="GO:0005737">
    <property type="term" value="C:cytoplasm"/>
    <property type="evidence" value="ECO:0007669"/>
    <property type="project" value="UniProtKB-SubCell"/>
</dbReference>
<evidence type="ECO:0000256" key="9">
    <source>
        <dbReference type="ARBA" id="ARBA00030547"/>
    </source>
</evidence>
<gene>
    <name evidence="13" type="ORF">B9Z19DRAFT_1073011</name>
</gene>
<dbReference type="GO" id="GO:0003949">
    <property type="term" value="F:1-(5-phosphoribosyl)-5-[(5-phosphoribosylamino)methylideneamino]imidazole-4-carboxamide isomerase activity"/>
    <property type="evidence" value="ECO:0007669"/>
    <property type="project" value="UniProtKB-EC"/>
</dbReference>
<comment type="catalytic activity">
    <reaction evidence="1 12">
        <text>1-(5-phospho-beta-D-ribosyl)-5-[(5-phospho-beta-D-ribosylamino)methylideneamino]imidazole-4-carboxamide = 5-[(5-phospho-1-deoxy-D-ribulos-1-ylimino)methylamino]-1-(5-phospho-beta-D-ribosyl)imidazole-4-carboxamide</text>
        <dbReference type="Rhea" id="RHEA:15469"/>
        <dbReference type="ChEBI" id="CHEBI:58435"/>
        <dbReference type="ChEBI" id="CHEBI:58525"/>
        <dbReference type="EC" id="5.3.1.16"/>
    </reaction>
</comment>
<dbReference type="SUPFAM" id="SSF51366">
    <property type="entry name" value="Ribulose-phoshate binding barrel"/>
    <property type="match status" value="1"/>
</dbReference>
<organism evidence="13 14">
    <name type="scientific">Tuber borchii</name>
    <name type="common">White truffle</name>
    <dbReference type="NCBI Taxonomy" id="42251"/>
    <lineage>
        <taxon>Eukaryota</taxon>
        <taxon>Fungi</taxon>
        <taxon>Dikarya</taxon>
        <taxon>Ascomycota</taxon>
        <taxon>Pezizomycotina</taxon>
        <taxon>Pezizomycetes</taxon>
        <taxon>Pezizales</taxon>
        <taxon>Tuberaceae</taxon>
        <taxon>Tuber</taxon>
    </lineage>
</organism>
<evidence type="ECO:0000256" key="8">
    <source>
        <dbReference type="ARBA" id="ARBA00023235"/>
    </source>
</evidence>
<keyword evidence="14" id="KW-1185">Reference proteome</keyword>
<protein>
    <recommendedName>
        <fullName evidence="5 12">1-(5-phosphoribosyl)-5-[(5-phosphoribosylamino)methylideneamino] imidazole-4-carboxamide isomerase</fullName>
        <ecNumber evidence="4 12">5.3.1.16</ecNumber>
    </recommendedName>
    <alternativeName>
        <fullName evidence="10 12">5-proFAR isomerase</fullName>
    </alternativeName>
    <alternativeName>
        <fullName evidence="9 12">Phosphoribosylformimino-5-aminoimidazole carboxamide ribotide isomerase</fullName>
    </alternativeName>
</protein>
<evidence type="ECO:0000313" key="14">
    <source>
        <dbReference type="Proteomes" id="UP000244722"/>
    </source>
</evidence>
<evidence type="ECO:0000256" key="6">
    <source>
        <dbReference type="ARBA" id="ARBA00022605"/>
    </source>
</evidence>
<evidence type="ECO:0000256" key="4">
    <source>
        <dbReference type="ARBA" id="ARBA00012550"/>
    </source>
</evidence>
<dbReference type="Gene3D" id="3.20.20.70">
    <property type="entry name" value="Aldolase class I"/>
    <property type="match status" value="1"/>
</dbReference>
<evidence type="ECO:0000256" key="3">
    <source>
        <dbReference type="ARBA" id="ARBA00009667"/>
    </source>
</evidence>
<keyword evidence="7 11" id="KW-0368">Histidine biosynthesis</keyword>
<reference evidence="13 14" key="1">
    <citation type="submission" date="2017-04" db="EMBL/GenBank/DDBJ databases">
        <title>Draft genome sequence of Tuber borchii Vittad., a whitish edible truffle.</title>
        <authorList>
            <consortium name="DOE Joint Genome Institute"/>
            <person name="Murat C."/>
            <person name="Kuo A."/>
            <person name="Barry K.W."/>
            <person name="Clum A."/>
            <person name="Dockter R.B."/>
            <person name="Fauchery L."/>
            <person name="Iotti M."/>
            <person name="Kohler A."/>
            <person name="Labutti K."/>
            <person name="Lindquist E.A."/>
            <person name="Lipzen A."/>
            <person name="Ohm R.A."/>
            <person name="Wang M."/>
            <person name="Grigoriev I.V."/>
            <person name="Zambonelli A."/>
            <person name="Martin F.M."/>
        </authorList>
    </citation>
    <scope>NUCLEOTIDE SEQUENCE [LARGE SCALE GENOMIC DNA]</scope>
    <source>
        <strain evidence="13 14">Tbo3840</strain>
    </source>
</reference>
<dbReference type="GO" id="GO:0000105">
    <property type="term" value="P:L-histidine biosynthetic process"/>
    <property type="evidence" value="ECO:0007669"/>
    <property type="project" value="UniProtKB-UniPathway"/>
</dbReference>
<dbReference type="InterPro" id="IPR013785">
    <property type="entry name" value="Aldolase_TIM"/>
</dbReference>
<evidence type="ECO:0000313" key="13">
    <source>
        <dbReference type="EMBL" id="PUU83298.1"/>
    </source>
</evidence>
<dbReference type="PANTHER" id="PTHR43090">
    <property type="entry name" value="1-(5-PHOSPHORIBOSYL)-5-[(5-PHOSPHORIBOSYLAMINO)METHYLIDENEAMINO] IMIDAZOLE-4-CARBOXAMIDE ISOMERASE"/>
    <property type="match status" value="1"/>
</dbReference>
<keyword evidence="6 11" id="KW-0028">Amino-acid biosynthesis</keyword>
<comment type="subcellular location">
    <subcellularLocation>
        <location evidence="12">Cytoplasm</location>
    </subcellularLocation>
</comment>
<comment type="pathway">
    <text evidence="2 12">Amino-acid biosynthesis; L-histidine biosynthesis; L-histidine from 5-phospho-alpha-D-ribose 1-diphosphate: step 4/9.</text>
</comment>
<dbReference type="InterPro" id="IPR011858">
    <property type="entry name" value="His6/HISN3"/>
</dbReference>
<dbReference type="GO" id="GO:0000162">
    <property type="term" value="P:L-tryptophan biosynthetic process"/>
    <property type="evidence" value="ECO:0007669"/>
    <property type="project" value="TreeGrafter"/>
</dbReference>
<evidence type="ECO:0000256" key="1">
    <source>
        <dbReference type="ARBA" id="ARBA00000901"/>
    </source>
</evidence>
<evidence type="ECO:0000256" key="5">
    <source>
        <dbReference type="ARBA" id="ARBA00018464"/>
    </source>
</evidence>
<dbReference type="Pfam" id="PF00977">
    <property type="entry name" value="His_biosynth"/>
    <property type="match status" value="1"/>
</dbReference>
<dbReference type="UniPathway" id="UPA00031">
    <property type="reaction ID" value="UER00009"/>
</dbReference>
<dbReference type="NCBIfam" id="TIGR02129">
    <property type="entry name" value="hisA_euk"/>
    <property type="match status" value="1"/>
</dbReference>
<dbReference type="InterPro" id="IPR044524">
    <property type="entry name" value="Isoase_HisA-like"/>
</dbReference>
<comment type="similarity">
    <text evidence="3 11">Belongs to the HisA/HisF family.</text>
</comment>
<keyword evidence="8 12" id="KW-0413">Isomerase</keyword>
<dbReference type="InterPro" id="IPR006062">
    <property type="entry name" value="His_biosynth"/>
</dbReference>
<evidence type="ECO:0000256" key="2">
    <source>
        <dbReference type="ARBA" id="ARBA00005133"/>
    </source>
</evidence>
<evidence type="ECO:0000256" key="12">
    <source>
        <dbReference type="RuleBase" id="RU364022"/>
    </source>
</evidence>
<dbReference type="OrthoDB" id="446074at2759"/>
<dbReference type="Proteomes" id="UP000244722">
    <property type="component" value="Unassembled WGS sequence"/>
</dbReference>
<dbReference type="AlphaFoldDB" id="A0A2T7A6F8"/>
<name>A0A2T7A6F8_TUBBO</name>
<comment type="caution">
    <text evidence="13">The sequence shown here is derived from an EMBL/GenBank/DDBJ whole genome shotgun (WGS) entry which is preliminary data.</text>
</comment>
<dbReference type="InterPro" id="IPR011060">
    <property type="entry name" value="RibuloseP-bd_barrel"/>
</dbReference>
<evidence type="ECO:0000256" key="10">
    <source>
        <dbReference type="ARBA" id="ARBA00031376"/>
    </source>
</evidence>
<proteinExistence type="inferred from homology"/>
<evidence type="ECO:0000256" key="7">
    <source>
        <dbReference type="ARBA" id="ARBA00023102"/>
    </source>
</evidence>
<dbReference type="EMBL" id="NESQ01000015">
    <property type="protein sequence ID" value="PUU83298.1"/>
    <property type="molecule type" value="Genomic_DNA"/>
</dbReference>
<sequence>MTKFRACIDIHNNLVKQIVGSTLLSHTSTPTTLKTNHTSPHPPAYFSALYRDAGITGSHVILLSPNDSLPAATEALAAWRGGLQVGGGITADNALEWLDERGAEKIVVTSWLFPRGRVEVERLEELVRKVGGKERVVIDLSCRRVGGKWMVAMERWSRITEVEVCKETLDMLSNYCSEFLIHAADVEGLCRGIDEELVERLGEWVTIPTTYAGGGKEFADLERVERLSGGKVDLTFGSALDLFGGEGVKFEDCVRWNRERS</sequence>
<dbReference type="STRING" id="42251.A0A2T7A6F8"/>
<accession>A0A2T7A6F8</accession>